<dbReference type="Gene3D" id="1.10.287.610">
    <property type="entry name" value="Helix hairpin bin"/>
    <property type="match status" value="1"/>
</dbReference>
<evidence type="ECO:0000259" key="3">
    <source>
        <dbReference type="SMART" id="SM00532"/>
    </source>
</evidence>
<evidence type="ECO:0000256" key="2">
    <source>
        <dbReference type="ARBA" id="ARBA00023204"/>
    </source>
</evidence>
<accession>A0A6H2DQJ7</accession>
<feature type="domain" description="NAD-dependent DNA ligase N-terminal" evidence="3">
    <location>
        <begin position="2"/>
        <end position="188"/>
    </location>
</feature>
<keyword evidence="2" id="KW-0234">DNA repair</keyword>
<evidence type="ECO:0000313" key="4">
    <source>
        <dbReference type="EMBL" id="QJB70670.1"/>
    </source>
</evidence>
<dbReference type="Proteomes" id="UP000501600">
    <property type="component" value="Chromosome"/>
</dbReference>
<dbReference type="SUPFAM" id="SSF56091">
    <property type="entry name" value="DNA ligase/mRNA capping enzyme, catalytic domain"/>
    <property type="match status" value="1"/>
</dbReference>
<sequence>MRLARIIAKHNKLYHAQDTPEISDADYDALVRRNNELEAAFPHLVRDDSPNKLVGAAVANSPLSKVAHEQRMMSLDNGFSDEDIAEWLARVRRFLNLAEDAPVAVTAEDKIDGLSCSLRYEKGELVLAATRGDGQVGEDVTANAAMIADIPERISPLPFRGGAGGGDVSLGGSVDCIPHPNPPLKGRAL</sequence>
<keyword evidence="1" id="KW-0227">DNA damage</keyword>
<dbReference type="KEGG" id="phao:HF685_04325"/>
<dbReference type="GO" id="GO:0006281">
    <property type="term" value="P:DNA repair"/>
    <property type="evidence" value="ECO:0007669"/>
    <property type="project" value="UniProtKB-KW"/>
</dbReference>
<name>A0A6H2DQJ7_9SPHN</name>
<dbReference type="PROSITE" id="PS01055">
    <property type="entry name" value="DNA_LIGASE_N1"/>
    <property type="match status" value="1"/>
</dbReference>
<organism evidence="4 5">
    <name type="scientific">Parasphingorhabdus halotolerans</name>
    <dbReference type="NCBI Taxonomy" id="2725558"/>
    <lineage>
        <taxon>Bacteria</taxon>
        <taxon>Pseudomonadati</taxon>
        <taxon>Pseudomonadota</taxon>
        <taxon>Alphaproteobacteria</taxon>
        <taxon>Sphingomonadales</taxon>
        <taxon>Sphingomonadaceae</taxon>
        <taxon>Parasphingorhabdus</taxon>
    </lineage>
</organism>
<dbReference type="InterPro" id="IPR018239">
    <property type="entry name" value="DNA_ligase_AS"/>
</dbReference>
<dbReference type="Pfam" id="PF01653">
    <property type="entry name" value="DNA_ligase_aden"/>
    <property type="match status" value="1"/>
</dbReference>
<evidence type="ECO:0000313" key="5">
    <source>
        <dbReference type="Proteomes" id="UP000501600"/>
    </source>
</evidence>
<keyword evidence="5" id="KW-1185">Reference proteome</keyword>
<dbReference type="EMBL" id="CP051217">
    <property type="protein sequence ID" value="QJB70670.1"/>
    <property type="molecule type" value="Genomic_DNA"/>
</dbReference>
<reference evidence="4 5" key="1">
    <citation type="submission" date="2020-04" db="EMBL/GenBank/DDBJ databases">
        <title>Genome sequence for Sphingorhabdus sp. strain M1.</title>
        <authorList>
            <person name="Park S.-J."/>
        </authorList>
    </citation>
    <scope>NUCLEOTIDE SEQUENCE [LARGE SCALE GENOMIC DNA]</scope>
    <source>
        <strain evidence="4 5">JK6</strain>
    </source>
</reference>
<dbReference type="InterPro" id="IPR013840">
    <property type="entry name" value="DNAligase_N"/>
</dbReference>
<evidence type="ECO:0000256" key="1">
    <source>
        <dbReference type="ARBA" id="ARBA00022763"/>
    </source>
</evidence>
<dbReference type="GO" id="GO:0003911">
    <property type="term" value="F:DNA ligase (NAD+) activity"/>
    <property type="evidence" value="ECO:0007669"/>
    <property type="project" value="InterPro"/>
</dbReference>
<dbReference type="Gene3D" id="3.30.470.30">
    <property type="entry name" value="DNA ligase/mRNA capping enzyme"/>
    <property type="match status" value="1"/>
</dbReference>
<protein>
    <recommendedName>
        <fullName evidence="3">NAD-dependent DNA ligase N-terminal domain-containing protein</fullName>
    </recommendedName>
</protein>
<dbReference type="InterPro" id="IPR013839">
    <property type="entry name" value="DNAligase_adenylation"/>
</dbReference>
<proteinExistence type="predicted"/>
<gene>
    <name evidence="4" type="ORF">HF685_04325</name>
</gene>
<dbReference type="SMART" id="SM00532">
    <property type="entry name" value="LIGANc"/>
    <property type="match status" value="1"/>
</dbReference>
<dbReference type="AlphaFoldDB" id="A0A6H2DQJ7"/>